<reference evidence="1 2" key="1">
    <citation type="journal article" date="2016" name="Nat. Commun.">
        <title>Thousands of microbial genomes shed light on interconnected biogeochemical processes in an aquifer system.</title>
        <authorList>
            <person name="Anantharaman K."/>
            <person name="Brown C.T."/>
            <person name="Hug L.A."/>
            <person name="Sharon I."/>
            <person name="Castelle C.J."/>
            <person name="Probst A.J."/>
            <person name="Thomas B.C."/>
            <person name="Singh A."/>
            <person name="Wilkins M.J."/>
            <person name="Karaoz U."/>
            <person name="Brodie E.L."/>
            <person name="Williams K.H."/>
            <person name="Hubbard S.S."/>
            <person name="Banfield J.F."/>
        </authorList>
    </citation>
    <scope>NUCLEOTIDE SEQUENCE [LARGE SCALE GENOMIC DNA]</scope>
</reference>
<name>A0A1F5Y0G6_9BACT</name>
<sequence>MKFTHNHATVFFWIGLLGLALFSALAYKYYFPSEPLQRACTEEAKICPDGSYVGRIGPNCEFAACPDLKTETLSLYSSLDWKRAENVEWSEIGDYKLIGYKVSAEGSAVIDAYNNDFREYYNVLLARNGWSENLKIAADGPDGGIWGYIKNGKHIIFEYSRSVKTISIFWNDANMIFKNQLDTSTWKTYRNERFAYEIKFPSDSILTEEDPNLGEASIKIVKELGANAPNISIKNWPVFLSVCQDCGGGGLGIDNIKIEEPVNLGGRLYKASGYFYYGEKDSHKILSIDFGNFQLFYGFRSEYKKPFSQQEIDKYDKLTKQILSTFKFLK</sequence>
<dbReference type="AlphaFoldDB" id="A0A1F5Y0G6"/>
<protein>
    <submittedName>
        <fullName evidence="1">Uncharacterized protein</fullName>
    </submittedName>
</protein>
<accession>A0A1F5Y0G6</accession>
<gene>
    <name evidence="1" type="ORF">A3G54_00420</name>
</gene>
<dbReference type="EMBL" id="MFIQ01000021">
    <property type="protein sequence ID" value="OGF93351.1"/>
    <property type="molecule type" value="Genomic_DNA"/>
</dbReference>
<comment type="caution">
    <text evidence="1">The sequence shown here is derived from an EMBL/GenBank/DDBJ whole genome shotgun (WGS) entry which is preliminary data.</text>
</comment>
<evidence type="ECO:0000313" key="2">
    <source>
        <dbReference type="Proteomes" id="UP000178894"/>
    </source>
</evidence>
<evidence type="ECO:0000313" key="1">
    <source>
        <dbReference type="EMBL" id="OGF93351.1"/>
    </source>
</evidence>
<proteinExistence type="predicted"/>
<organism evidence="1 2">
    <name type="scientific">Candidatus Giovannonibacteria bacterium RIFCSPLOWO2_12_FULL_44_15</name>
    <dbReference type="NCBI Taxonomy" id="1798364"/>
    <lineage>
        <taxon>Bacteria</taxon>
        <taxon>Candidatus Giovannoniibacteriota</taxon>
    </lineage>
</organism>
<dbReference type="STRING" id="1798364.A3G54_00420"/>
<dbReference type="Proteomes" id="UP000178894">
    <property type="component" value="Unassembled WGS sequence"/>
</dbReference>